<dbReference type="InterPro" id="IPR038441">
    <property type="entry name" value="THAP_Znf_sf"/>
</dbReference>
<protein>
    <recommendedName>
        <fullName evidence="8">THAP-type domain-containing protein</fullName>
    </recommendedName>
</protein>
<dbReference type="Gene3D" id="6.20.210.20">
    <property type="entry name" value="THAP domain"/>
    <property type="match status" value="1"/>
</dbReference>
<evidence type="ECO:0000256" key="7">
    <source>
        <dbReference type="SAM" id="MobiDB-lite"/>
    </source>
</evidence>
<dbReference type="EMBL" id="GACK01006311">
    <property type="protein sequence ID" value="JAA58723.1"/>
    <property type="molecule type" value="mRNA"/>
</dbReference>
<proteinExistence type="evidence at transcript level"/>
<evidence type="ECO:0000256" key="2">
    <source>
        <dbReference type="ARBA" id="ARBA00022771"/>
    </source>
</evidence>
<dbReference type="GO" id="GO:0008270">
    <property type="term" value="F:zinc ion binding"/>
    <property type="evidence" value="ECO:0007669"/>
    <property type="project" value="UniProtKB-KW"/>
</dbReference>
<sequence length="296" mass="32836">MTCCVPFCSSNAGKSKVDGERSVSFHEFPVTDIRDAWIKAISREGPDKTLWQPHETAKICSIHFKLEDYKEGMKGRRRLKPNAVPSIFPGYPAYMQRSAENIRRKARTLPQRRLSEAFPTLATHPPRSKKRLLYDGQDGKKATVETASTTSTSKAVDSANIAAKKPNRNVDTEESDAYSTEPTTELTIECMPSSKDTQAPASSSHPVVIRVVACEQCPSVTNERSASSGPDVECLDERKTFGTQTTMTGVTMSALCDEIRLLKQRCHELQNQLNKAQAENCHLRMKIRSNQGPCGT</sequence>
<accession>L7M6E1</accession>
<dbReference type="GO" id="GO:0003677">
    <property type="term" value="F:DNA binding"/>
    <property type="evidence" value="ECO:0007669"/>
    <property type="project" value="UniProtKB-UniRule"/>
</dbReference>
<keyword evidence="4 5" id="KW-0238">DNA-binding</keyword>
<reference evidence="9" key="1">
    <citation type="submission" date="2012-11" db="EMBL/GenBank/DDBJ databases">
        <authorList>
            <person name="Lucero-Rivera Y.E."/>
            <person name="Tovar-Ramirez D."/>
        </authorList>
    </citation>
    <scope>NUCLEOTIDE SEQUENCE</scope>
    <source>
        <tissue evidence="9">Salivary gland</tissue>
    </source>
</reference>
<dbReference type="PANTHER" id="PTHR46927:SF3">
    <property type="entry name" value="THAP-TYPE DOMAIN-CONTAINING PROTEIN"/>
    <property type="match status" value="1"/>
</dbReference>
<name>L7M6E1_RHIPC</name>
<keyword evidence="3" id="KW-0862">Zinc</keyword>
<dbReference type="SUPFAM" id="SSF57716">
    <property type="entry name" value="Glucocorticoid receptor-like (DNA-binding domain)"/>
    <property type="match status" value="1"/>
</dbReference>
<dbReference type="PANTHER" id="PTHR46927">
    <property type="entry name" value="AGAP005574-PA"/>
    <property type="match status" value="1"/>
</dbReference>
<evidence type="ECO:0000256" key="6">
    <source>
        <dbReference type="SAM" id="Coils"/>
    </source>
</evidence>
<organism evidence="9">
    <name type="scientific">Rhipicephalus pulchellus</name>
    <name type="common">Yellow backed tick</name>
    <name type="synonym">Dermacentor pulchellus</name>
    <dbReference type="NCBI Taxonomy" id="72859"/>
    <lineage>
        <taxon>Eukaryota</taxon>
        <taxon>Metazoa</taxon>
        <taxon>Ecdysozoa</taxon>
        <taxon>Arthropoda</taxon>
        <taxon>Chelicerata</taxon>
        <taxon>Arachnida</taxon>
        <taxon>Acari</taxon>
        <taxon>Parasitiformes</taxon>
        <taxon>Ixodida</taxon>
        <taxon>Ixodoidea</taxon>
        <taxon>Ixodidae</taxon>
        <taxon>Rhipicephalinae</taxon>
        <taxon>Rhipicephalus</taxon>
        <taxon>Rhipicephalus</taxon>
    </lineage>
</organism>
<reference evidence="9" key="2">
    <citation type="journal article" date="2015" name="J. Proteomics">
        <title>Sexual differences in the sialomes of the zebra tick, Rhipicephalus pulchellus.</title>
        <authorList>
            <person name="Tan A.W."/>
            <person name="Francischetti I.M."/>
            <person name="Slovak M."/>
            <person name="Kini R.M."/>
            <person name="Ribeiro J.M."/>
        </authorList>
    </citation>
    <scope>NUCLEOTIDE SEQUENCE</scope>
    <source>
        <tissue evidence="9">Salivary gland</tissue>
    </source>
</reference>
<evidence type="ECO:0000256" key="5">
    <source>
        <dbReference type="PROSITE-ProRule" id="PRU00309"/>
    </source>
</evidence>
<feature type="coiled-coil region" evidence="6">
    <location>
        <begin position="252"/>
        <end position="279"/>
    </location>
</feature>
<keyword evidence="6" id="KW-0175">Coiled coil</keyword>
<dbReference type="InterPro" id="IPR052224">
    <property type="entry name" value="THAP_domain_protein"/>
</dbReference>
<dbReference type="PROSITE" id="PS50950">
    <property type="entry name" value="ZF_THAP"/>
    <property type="match status" value="1"/>
</dbReference>
<evidence type="ECO:0000256" key="3">
    <source>
        <dbReference type="ARBA" id="ARBA00022833"/>
    </source>
</evidence>
<evidence type="ECO:0000256" key="1">
    <source>
        <dbReference type="ARBA" id="ARBA00022723"/>
    </source>
</evidence>
<feature type="domain" description="THAP-type" evidence="8">
    <location>
        <begin position="1"/>
        <end position="88"/>
    </location>
</feature>
<evidence type="ECO:0000259" key="8">
    <source>
        <dbReference type="PROSITE" id="PS50950"/>
    </source>
</evidence>
<dbReference type="SMART" id="SM00980">
    <property type="entry name" value="THAP"/>
    <property type="match status" value="1"/>
</dbReference>
<keyword evidence="2 5" id="KW-0863">Zinc-finger</keyword>
<feature type="region of interest" description="Disordered" evidence="7">
    <location>
        <begin position="125"/>
        <end position="151"/>
    </location>
</feature>
<dbReference type="AlphaFoldDB" id="L7M6E1"/>
<evidence type="ECO:0000313" key="9">
    <source>
        <dbReference type="EMBL" id="JAA58723.1"/>
    </source>
</evidence>
<dbReference type="Pfam" id="PF05485">
    <property type="entry name" value="THAP"/>
    <property type="match status" value="1"/>
</dbReference>
<keyword evidence="1" id="KW-0479">Metal-binding</keyword>
<dbReference type="InterPro" id="IPR006612">
    <property type="entry name" value="THAP_Znf"/>
</dbReference>
<evidence type="ECO:0000256" key="4">
    <source>
        <dbReference type="ARBA" id="ARBA00023125"/>
    </source>
</evidence>